<accession>A0ABR5F816</accession>
<keyword evidence="10 11" id="KW-0472">Membrane</keyword>
<dbReference type="Pfam" id="PF17820">
    <property type="entry name" value="PDZ_6"/>
    <property type="match status" value="1"/>
</dbReference>
<evidence type="ECO:0000256" key="2">
    <source>
        <dbReference type="ARBA" id="ARBA00004141"/>
    </source>
</evidence>
<evidence type="ECO:0000259" key="12">
    <source>
        <dbReference type="SMART" id="SM00228"/>
    </source>
</evidence>
<evidence type="ECO:0000256" key="8">
    <source>
        <dbReference type="ARBA" id="ARBA00022989"/>
    </source>
</evidence>
<evidence type="ECO:0000256" key="9">
    <source>
        <dbReference type="ARBA" id="ARBA00023049"/>
    </source>
</evidence>
<evidence type="ECO:0000313" key="13">
    <source>
        <dbReference type="EMBL" id="KLL12866.1"/>
    </source>
</evidence>
<dbReference type="InterPro" id="IPR001478">
    <property type="entry name" value="PDZ"/>
</dbReference>
<dbReference type="SUPFAM" id="SSF50156">
    <property type="entry name" value="PDZ domain-like"/>
    <property type="match status" value="1"/>
</dbReference>
<dbReference type="PANTHER" id="PTHR42837">
    <property type="entry name" value="REGULATOR OF SIGMA-E PROTEASE RSEP"/>
    <property type="match status" value="1"/>
</dbReference>
<dbReference type="EMBL" id="JWIO01000002">
    <property type="protein sequence ID" value="KLL12866.1"/>
    <property type="molecule type" value="Genomic_DNA"/>
</dbReference>
<dbReference type="InterPro" id="IPR004387">
    <property type="entry name" value="Pept_M50_Zn"/>
</dbReference>
<keyword evidence="5 11" id="KW-0812">Transmembrane</keyword>
<dbReference type="CDD" id="cd06163">
    <property type="entry name" value="S2P-M50_PDZ_RseP-like"/>
    <property type="match status" value="1"/>
</dbReference>
<evidence type="ECO:0000256" key="1">
    <source>
        <dbReference type="ARBA" id="ARBA00001947"/>
    </source>
</evidence>
<sequence>MTNAVGIVAFALALLVSILLHEAGHFVTARHYGMKASKFFVGFGPTLWSRTRGETEYGIKALPVGGFVKIEGMTPLEEIDPADAPRAFHTRPAYQRAVVLVAGSFMHFVIALVLIYGVLLALGTSRPSENTVGRTVCVPVANECAPGASAGPAERAGVRAGDQVVSFDGTPITSWNQFTRLIRTHGAGVAPLVVERDGQTVTLYPELVSVMRDRQTGLAGNDPVGAIGIAQGYETVRYNPISAVPKTLSVLGGGVTGMYDTLVHRLDELTNLFSPDRNPNGLVGVVGAARVGGELLSAPDTSASQRIGDFVVLVAGVNLAVGLFNLLPLFPLDGGHLAVLGFEQARHGVRRLAGYRGPTKRVDLVKLMPAAYVMVASFALLSLLILFADIINPIRFN</sequence>
<evidence type="ECO:0000256" key="7">
    <source>
        <dbReference type="ARBA" id="ARBA00022833"/>
    </source>
</evidence>
<comment type="similarity">
    <text evidence="3">Belongs to the peptidase M50B family.</text>
</comment>
<dbReference type="Pfam" id="PF02163">
    <property type="entry name" value="Peptidase_M50"/>
    <property type="match status" value="1"/>
</dbReference>
<evidence type="ECO:0000256" key="11">
    <source>
        <dbReference type="SAM" id="Phobius"/>
    </source>
</evidence>
<name>A0ABR5F816_9ACTN</name>
<keyword evidence="7" id="KW-0862">Zinc</keyword>
<comment type="subcellular location">
    <subcellularLocation>
        <location evidence="2">Membrane</location>
        <topology evidence="2">Multi-pass membrane protein</topology>
    </subcellularLocation>
</comment>
<proteinExistence type="inferred from homology"/>
<dbReference type="Gene3D" id="2.30.42.10">
    <property type="match status" value="1"/>
</dbReference>
<dbReference type="RefSeq" id="WP_047221372.1">
    <property type="nucleotide sequence ID" value="NZ_JWIO01000002.1"/>
</dbReference>
<dbReference type="SMART" id="SM00228">
    <property type="entry name" value="PDZ"/>
    <property type="match status" value="1"/>
</dbReference>
<evidence type="ECO:0000256" key="6">
    <source>
        <dbReference type="ARBA" id="ARBA00022801"/>
    </source>
</evidence>
<dbReference type="PANTHER" id="PTHR42837:SF2">
    <property type="entry name" value="MEMBRANE METALLOPROTEASE ARASP2, CHLOROPLASTIC-RELATED"/>
    <property type="match status" value="1"/>
</dbReference>
<evidence type="ECO:0000313" key="14">
    <source>
        <dbReference type="Proteomes" id="UP000035425"/>
    </source>
</evidence>
<reference evidence="13 14" key="1">
    <citation type="submission" date="2014-12" db="EMBL/GenBank/DDBJ databases">
        <title>Frankia sp. BMG5.1 draft genome.</title>
        <authorList>
            <person name="Gtari M."/>
            <person name="Ghodhbane-Gtari F."/>
            <person name="Nouioui I."/>
            <person name="Ktari A."/>
            <person name="Hezbri K."/>
            <person name="Mimouni W."/>
            <person name="Sbissi I."/>
            <person name="Ayari A."/>
            <person name="Yamanaka T."/>
            <person name="Normand P."/>
            <person name="Tisa L.S."/>
            <person name="Boudabous A."/>
        </authorList>
    </citation>
    <scope>NUCLEOTIDE SEQUENCE [LARGE SCALE GENOMIC DNA]</scope>
    <source>
        <strain evidence="13 14">BMG5.1</strain>
    </source>
</reference>
<keyword evidence="4" id="KW-0645">Protease</keyword>
<comment type="cofactor">
    <cofactor evidence="1">
        <name>Zn(2+)</name>
        <dbReference type="ChEBI" id="CHEBI:29105"/>
    </cofactor>
</comment>
<protein>
    <submittedName>
        <fullName evidence="13">Peptidase M50</fullName>
    </submittedName>
</protein>
<dbReference type="InterPro" id="IPR041489">
    <property type="entry name" value="PDZ_6"/>
</dbReference>
<keyword evidence="14" id="KW-1185">Reference proteome</keyword>
<evidence type="ECO:0000256" key="4">
    <source>
        <dbReference type="ARBA" id="ARBA00022670"/>
    </source>
</evidence>
<dbReference type="InterPro" id="IPR036034">
    <property type="entry name" value="PDZ_sf"/>
</dbReference>
<keyword evidence="6" id="KW-0378">Hydrolase</keyword>
<dbReference type="Proteomes" id="UP000035425">
    <property type="component" value="Unassembled WGS sequence"/>
</dbReference>
<evidence type="ECO:0000256" key="10">
    <source>
        <dbReference type="ARBA" id="ARBA00023136"/>
    </source>
</evidence>
<gene>
    <name evidence="13" type="ORF">FrCorBMG51_01700</name>
</gene>
<keyword evidence="9" id="KW-0482">Metalloprotease</keyword>
<feature type="transmembrane region" description="Helical" evidence="11">
    <location>
        <begin position="370"/>
        <end position="391"/>
    </location>
</feature>
<feature type="domain" description="PDZ" evidence="12">
    <location>
        <begin position="114"/>
        <end position="198"/>
    </location>
</feature>
<organism evidence="13 14">
    <name type="scientific">Protofrankia coriariae</name>
    <dbReference type="NCBI Taxonomy" id="1562887"/>
    <lineage>
        <taxon>Bacteria</taxon>
        <taxon>Bacillati</taxon>
        <taxon>Actinomycetota</taxon>
        <taxon>Actinomycetes</taxon>
        <taxon>Frankiales</taxon>
        <taxon>Frankiaceae</taxon>
        <taxon>Protofrankia</taxon>
    </lineage>
</organism>
<dbReference type="CDD" id="cd23081">
    <property type="entry name" value="cpPDZ_EcRseP-like"/>
    <property type="match status" value="1"/>
</dbReference>
<feature type="transmembrane region" description="Helical" evidence="11">
    <location>
        <begin position="97"/>
        <end position="122"/>
    </location>
</feature>
<feature type="transmembrane region" description="Helical" evidence="11">
    <location>
        <begin position="310"/>
        <end position="330"/>
    </location>
</feature>
<evidence type="ECO:0000256" key="5">
    <source>
        <dbReference type="ARBA" id="ARBA00022692"/>
    </source>
</evidence>
<keyword evidence="8 11" id="KW-1133">Transmembrane helix</keyword>
<dbReference type="InterPro" id="IPR008915">
    <property type="entry name" value="Peptidase_M50"/>
</dbReference>
<comment type="caution">
    <text evidence="13">The sequence shown here is derived from an EMBL/GenBank/DDBJ whole genome shotgun (WGS) entry which is preliminary data.</text>
</comment>
<evidence type="ECO:0000256" key="3">
    <source>
        <dbReference type="ARBA" id="ARBA00007931"/>
    </source>
</evidence>